<dbReference type="GO" id="GO:0005737">
    <property type="term" value="C:cytoplasm"/>
    <property type="evidence" value="ECO:0007669"/>
    <property type="project" value="UniProtKB-SubCell"/>
</dbReference>
<dbReference type="PANTHER" id="PTHR11645">
    <property type="entry name" value="PYRROLINE-5-CARBOXYLATE REDUCTASE"/>
    <property type="match status" value="1"/>
</dbReference>
<sequence length="284" mass="30876">MTDHIFEHLRVGFIGAGSITEAMIAGLTRGRVIPSCNISVVNRSNCARLQELADRYQLTRHSHDEQAILESDVIVLAIKPKVASQVLQVWGPKFRENQLILSVIAGVSTNQIEAACPQKVAVVRTMPNTSAAVGRSATAICKGQHVKEYNFATAKTILESIGIVLEVQESQMDAVTGLAGSGPAYFYYMVEAMQKAGVYVGLESDIARQFIIQTCIGAAEMLIHTGKEPSRLREEVTSEGGTTFAGLKALKKFYFEEAICEAILKATERSQELGKPTSHLSSRC</sequence>
<keyword evidence="13" id="KW-1185">Reference proteome</keyword>
<dbReference type="EMBL" id="SLXV01000012">
    <property type="protein sequence ID" value="TCP69166.1"/>
    <property type="molecule type" value="Genomic_DNA"/>
</dbReference>
<comment type="catalytic activity">
    <reaction evidence="6">
        <text>L-proline + NAD(+) = (S)-1-pyrroline-5-carboxylate + NADH + 2 H(+)</text>
        <dbReference type="Rhea" id="RHEA:14105"/>
        <dbReference type="ChEBI" id="CHEBI:15378"/>
        <dbReference type="ChEBI" id="CHEBI:17388"/>
        <dbReference type="ChEBI" id="CHEBI:57540"/>
        <dbReference type="ChEBI" id="CHEBI:57945"/>
        <dbReference type="ChEBI" id="CHEBI:60039"/>
        <dbReference type="EC" id="1.5.1.2"/>
    </reaction>
</comment>
<dbReference type="FunFam" id="1.10.3730.10:FF:000001">
    <property type="entry name" value="Pyrroline-5-carboxylate reductase"/>
    <property type="match status" value="1"/>
</dbReference>
<proteinExistence type="inferred from homology"/>
<name>A0A4V6NRT6_9BACL</name>
<dbReference type="Pfam" id="PF14748">
    <property type="entry name" value="P5CR_dimer"/>
    <property type="match status" value="1"/>
</dbReference>
<dbReference type="Gene3D" id="1.10.3730.10">
    <property type="entry name" value="ProC C-terminal domain-like"/>
    <property type="match status" value="1"/>
</dbReference>
<keyword evidence="6" id="KW-0963">Cytoplasm</keyword>
<dbReference type="SUPFAM" id="SSF51735">
    <property type="entry name" value="NAD(P)-binding Rossmann-fold domains"/>
    <property type="match status" value="1"/>
</dbReference>
<dbReference type="RefSeq" id="WP_243649450.1">
    <property type="nucleotide sequence ID" value="NZ_SLXV01000012.1"/>
</dbReference>
<dbReference type="InterPro" id="IPR008927">
    <property type="entry name" value="6-PGluconate_DH-like_C_sf"/>
</dbReference>
<evidence type="ECO:0000313" key="13">
    <source>
        <dbReference type="Proteomes" id="UP000294746"/>
    </source>
</evidence>
<dbReference type="NCBIfam" id="TIGR00112">
    <property type="entry name" value="proC"/>
    <property type="match status" value="1"/>
</dbReference>
<dbReference type="InterPro" id="IPR028939">
    <property type="entry name" value="P5C_Rdtase_cat_N"/>
</dbReference>
<keyword evidence="2 6" id="KW-0641">Proline biosynthesis</keyword>
<feature type="binding site" evidence="8">
    <location>
        <begin position="77"/>
        <end position="80"/>
    </location>
    <ligand>
        <name>NADP(+)</name>
        <dbReference type="ChEBI" id="CHEBI:58349"/>
    </ligand>
</feature>
<dbReference type="AlphaFoldDB" id="A0A4V6NRT6"/>
<dbReference type="Proteomes" id="UP000294746">
    <property type="component" value="Unassembled WGS sequence"/>
</dbReference>
<dbReference type="InterPro" id="IPR036291">
    <property type="entry name" value="NAD(P)-bd_dom_sf"/>
</dbReference>
<comment type="pathway">
    <text evidence="6 9">Amino-acid biosynthesis; L-proline biosynthesis; L-proline from L-glutamate 5-semialdehyde: step 1/1.</text>
</comment>
<dbReference type="Pfam" id="PF03807">
    <property type="entry name" value="F420_oxidored"/>
    <property type="match status" value="1"/>
</dbReference>
<dbReference type="Gene3D" id="3.40.50.720">
    <property type="entry name" value="NAD(P)-binding Rossmann-like Domain"/>
    <property type="match status" value="1"/>
</dbReference>
<evidence type="ECO:0000256" key="5">
    <source>
        <dbReference type="ARBA" id="ARBA00058118"/>
    </source>
</evidence>
<dbReference type="HAMAP" id="MF_01925">
    <property type="entry name" value="P5C_reductase"/>
    <property type="match status" value="1"/>
</dbReference>
<organism evidence="12 13">
    <name type="scientific">Baia soyae</name>
    <dbReference type="NCBI Taxonomy" id="1544746"/>
    <lineage>
        <taxon>Bacteria</taxon>
        <taxon>Bacillati</taxon>
        <taxon>Bacillota</taxon>
        <taxon>Bacilli</taxon>
        <taxon>Bacillales</taxon>
        <taxon>Thermoactinomycetaceae</taxon>
        <taxon>Baia</taxon>
    </lineage>
</organism>
<protein>
    <recommendedName>
        <fullName evidence="6 7">Pyrroline-5-carboxylate reductase</fullName>
        <shortName evidence="6">P5C reductase</shortName>
        <shortName evidence="6">P5CR</shortName>
        <ecNumber evidence="6 7">1.5.1.2</ecNumber>
    </recommendedName>
    <alternativeName>
        <fullName evidence="6">PCA reductase</fullName>
    </alternativeName>
</protein>
<dbReference type="InterPro" id="IPR053790">
    <property type="entry name" value="P5CR-like_CS"/>
</dbReference>
<evidence type="ECO:0000256" key="6">
    <source>
        <dbReference type="HAMAP-Rule" id="MF_01925"/>
    </source>
</evidence>
<evidence type="ECO:0000313" key="12">
    <source>
        <dbReference type="EMBL" id="TCP69166.1"/>
    </source>
</evidence>
<dbReference type="GO" id="GO:0004735">
    <property type="term" value="F:pyrroline-5-carboxylate reductase activity"/>
    <property type="evidence" value="ECO:0007669"/>
    <property type="project" value="UniProtKB-UniRule"/>
</dbReference>
<gene>
    <name evidence="6" type="primary">proC</name>
    <name evidence="12" type="ORF">EDD57_11231</name>
</gene>
<comment type="subcellular location">
    <subcellularLocation>
        <location evidence="6">Cytoplasm</location>
    </subcellularLocation>
</comment>
<evidence type="ECO:0000256" key="8">
    <source>
        <dbReference type="PIRSR" id="PIRSR000193-1"/>
    </source>
</evidence>
<accession>A0A4V6NRT6</accession>
<dbReference type="UniPathway" id="UPA00098">
    <property type="reaction ID" value="UER00361"/>
</dbReference>
<feature type="domain" description="Pyrroline-5-carboxylate reductase catalytic N-terminal" evidence="10">
    <location>
        <begin position="10"/>
        <end position="106"/>
    </location>
</feature>
<keyword evidence="3 6" id="KW-0521">NADP</keyword>
<feature type="domain" description="Pyrroline-5-carboxylate reductase dimerisation" evidence="11">
    <location>
        <begin position="169"/>
        <end position="273"/>
    </location>
</feature>
<dbReference type="EC" id="1.5.1.2" evidence="6 7"/>
<dbReference type="SUPFAM" id="SSF48179">
    <property type="entry name" value="6-phosphogluconate dehydrogenase C-terminal domain-like"/>
    <property type="match status" value="1"/>
</dbReference>
<evidence type="ECO:0000256" key="1">
    <source>
        <dbReference type="ARBA" id="ARBA00005525"/>
    </source>
</evidence>
<dbReference type="PROSITE" id="PS00521">
    <property type="entry name" value="P5CR"/>
    <property type="match status" value="1"/>
</dbReference>
<dbReference type="PANTHER" id="PTHR11645:SF49">
    <property type="entry name" value="PYRROLINE-5-CARBOXYLATE REDUCTASE 1"/>
    <property type="match status" value="1"/>
</dbReference>
<evidence type="ECO:0000259" key="11">
    <source>
        <dbReference type="Pfam" id="PF14748"/>
    </source>
</evidence>
<evidence type="ECO:0000256" key="3">
    <source>
        <dbReference type="ARBA" id="ARBA00022857"/>
    </source>
</evidence>
<evidence type="ECO:0000256" key="7">
    <source>
        <dbReference type="NCBIfam" id="TIGR00112"/>
    </source>
</evidence>
<evidence type="ECO:0000256" key="9">
    <source>
        <dbReference type="RuleBase" id="RU003903"/>
    </source>
</evidence>
<reference evidence="12 13" key="1">
    <citation type="submission" date="2019-03" db="EMBL/GenBank/DDBJ databases">
        <title>Genomic Encyclopedia of Type Strains, Phase IV (KMG-IV): sequencing the most valuable type-strain genomes for metagenomic binning, comparative biology and taxonomic classification.</title>
        <authorList>
            <person name="Goeker M."/>
        </authorList>
    </citation>
    <scope>NUCLEOTIDE SEQUENCE [LARGE SCALE GENOMIC DNA]</scope>
    <source>
        <strain evidence="12 13">DSM 46831</strain>
    </source>
</reference>
<keyword evidence="4 6" id="KW-0560">Oxidoreductase</keyword>
<evidence type="ECO:0000256" key="2">
    <source>
        <dbReference type="ARBA" id="ARBA00022650"/>
    </source>
</evidence>
<evidence type="ECO:0000259" key="10">
    <source>
        <dbReference type="Pfam" id="PF03807"/>
    </source>
</evidence>
<comment type="similarity">
    <text evidence="1 6 9">Belongs to the pyrroline-5-carboxylate reductase family.</text>
</comment>
<dbReference type="GO" id="GO:0055129">
    <property type="term" value="P:L-proline biosynthetic process"/>
    <property type="evidence" value="ECO:0007669"/>
    <property type="project" value="UniProtKB-UniRule"/>
</dbReference>
<dbReference type="PIRSF" id="PIRSF000193">
    <property type="entry name" value="Pyrrol-5-carb_rd"/>
    <property type="match status" value="1"/>
</dbReference>
<comment type="function">
    <text evidence="5 6">Catalyzes the reduction of 1-pyrroline-5-carboxylate (PCA) to L-proline.</text>
</comment>
<keyword evidence="6 9" id="KW-0028">Amino-acid biosynthesis</keyword>
<dbReference type="InterPro" id="IPR029036">
    <property type="entry name" value="P5CR_dimer"/>
</dbReference>
<evidence type="ECO:0000256" key="4">
    <source>
        <dbReference type="ARBA" id="ARBA00023002"/>
    </source>
</evidence>
<comment type="caution">
    <text evidence="12">The sequence shown here is derived from an EMBL/GenBank/DDBJ whole genome shotgun (WGS) entry which is preliminary data.</text>
</comment>
<dbReference type="InterPro" id="IPR000304">
    <property type="entry name" value="Pyrroline-COOH_reductase"/>
</dbReference>
<comment type="catalytic activity">
    <reaction evidence="6 9">
        <text>L-proline + NADP(+) = (S)-1-pyrroline-5-carboxylate + NADPH + 2 H(+)</text>
        <dbReference type="Rhea" id="RHEA:14109"/>
        <dbReference type="ChEBI" id="CHEBI:15378"/>
        <dbReference type="ChEBI" id="CHEBI:17388"/>
        <dbReference type="ChEBI" id="CHEBI:57783"/>
        <dbReference type="ChEBI" id="CHEBI:58349"/>
        <dbReference type="ChEBI" id="CHEBI:60039"/>
        <dbReference type="EC" id="1.5.1.2"/>
    </reaction>
</comment>